<keyword evidence="4 12" id="KW-0548">Nucleotidyltransferase</keyword>
<protein>
    <recommendedName>
        <fullName evidence="12 13">DNA primase</fullName>
        <ecNumber evidence="12">2.7.7.101</ecNumber>
    </recommendedName>
</protein>
<evidence type="ECO:0000256" key="10">
    <source>
        <dbReference type="ARBA" id="ARBA00023125"/>
    </source>
</evidence>
<dbReference type="HAMAP" id="MF_00974">
    <property type="entry name" value="DNA_primase_DnaG"/>
    <property type="match status" value="1"/>
</dbReference>
<dbReference type="PROSITE" id="PS50880">
    <property type="entry name" value="TOPRIM"/>
    <property type="match status" value="1"/>
</dbReference>
<dbReference type="EMBL" id="CP074694">
    <property type="protein sequence ID" value="QVL33064.1"/>
    <property type="molecule type" value="Genomic_DNA"/>
</dbReference>
<evidence type="ECO:0000256" key="4">
    <source>
        <dbReference type="ARBA" id="ARBA00022695"/>
    </source>
</evidence>
<dbReference type="SUPFAM" id="SSF56731">
    <property type="entry name" value="DNA primase core"/>
    <property type="match status" value="1"/>
</dbReference>
<dbReference type="SMART" id="SM00493">
    <property type="entry name" value="TOPRIM"/>
    <property type="match status" value="1"/>
</dbReference>
<evidence type="ECO:0000256" key="13">
    <source>
        <dbReference type="PIRNR" id="PIRNR002811"/>
    </source>
</evidence>
<sequence length="614" mass="68789">MAADWVALTKQIKEANDIVSVVGSYLSLQPRGGRYVAICPFHSDTRPSLDVDSNRQRYKCWACGAFGDVFKFVMLQEKVDFKEARALLARKAGISLEEDAKLDHHRIRMQECLRWAQQQYEQLLFDGEEAEAARVYLGERRLNGSTVRSFGLGFAPGYGDWIVRRSRTAQIDAKTLVDVGLIAQRNDGNGFYDRFRDRIIFPIRDARGQTVGFGGRILPSSPNPNNLPKYYNSTETALFNKSELLFGLDTARHVAAKTGTIAIVEGYTDVMMAHQFGIGNVVATMGTALNTRHLTQLRRYLPKEVKVILVFDADAGGKTGIDRALEIFVGNDLELLIATLPESLDPCDLLIQPGGREAFERVLAEAIDALDFKMNELLKVETFSTVEGKRRIADTLLRIMVAAPETSETSIRMKQDLIVHRISQRLGLMVDTLRSRLQELREQKKTTNRPRETTDRYHEEEAKSIRVAPAPPLEIELLEILLADASLIPDARITIHPDDVDHPGLKKLLACLYRLHDEGLPADEDGLRLYIDNPALIDRALDLQEVGKSNPDTGGWLKRISAEFAARKNERISRDIKEQIHSAQDETAAMELLRKLQTRSAVIGSAEPSTAETT</sequence>
<dbReference type="Pfam" id="PF08275">
    <property type="entry name" value="DNAG_N"/>
    <property type="match status" value="1"/>
</dbReference>
<keyword evidence="8 12" id="KW-0862">Zinc</keyword>
<dbReference type="InterPro" id="IPR030846">
    <property type="entry name" value="DnaG_bac"/>
</dbReference>
<evidence type="ECO:0000256" key="14">
    <source>
        <dbReference type="PIRSR" id="PIRSR002811-1"/>
    </source>
</evidence>
<dbReference type="PANTHER" id="PTHR30313:SF2">
    <property type="entry name" value="DNA PRIMASE"/>
    <property type="match status" value="1"/>
</dbReference>
<accession>A0A8E6ETZ8</accession>
<dbReference type="InterPro" id="IPR037068">
    <property type="entry name" value="DNA_primase_core_N_sf"/>
</dbReference>
<dbReference type="NCBIfam" id="TIGR01391">
    <property type="entry name" value="dnaG"/>
    <property type="match status" value="1"/>
</dbReference>
<keyword evidence="9" id="KW-0460">Magnesium</keyword>
<keyword evidence="5 12" id="KW-0235">DNA replication</keyword>
<evidence type="ECO:0000256" key="2">
    <source>
        <dbReference type="ARBA" id="ARBA00022515"/>
    </source>
</evidence>
<dbReference type="CDD" id="cd03364">
    <property type="entry name" value="TOPRIM_DnaG_primases"/>
    <property type="match status" value="1"/>
</dbReference>
<feature type="domain" description="Toprim" evidence="16">
    <location>
        <begin position="259"/>
        <end position="341"/>
    </location>
</feature>
<evidence type="ECO:0000313" key="18">
    <source>
        <dbReference type="Proteomes" id="UP000676194"/>
    </source>
</evidence>
<reference evidence="17" key="1">
    <citation type="submission" date="2021-05" db="EMBL/GenBank/DDBJ databases">
        <title>Complete genome sequence of the cellulolytic planctomycete Telmatocola sphagniphila SP2T and characterization of the first cellulase from planctomycetes.</title>
        <authorList>
            <person name="Rakitin A.L."/>
            <person name="Beletsky A.V."/>
            <person name="Naumoff D.G."/>
            <person name="Kulichevskaya I.S."/>
            <person name="Mardanov A.V."/>
            <person name="Ravin N.V."/>
            <person name="Dedysh S.N."/>
        </authorList>
    </citation>
    <scope>NUCLEOTIDE SEQUENCE</scope>
    <source>
        <strain evidence="17">SP2T</strain>
    </source>
</reference>
<dbReference type="GO" id="GO:0006269">
    <property type="term" value="P:DNA replication, synthesis of primer"/>
    <property type="evidence" value="ECO:0007669"/>
    <property type="project" value="UniProtKB-UniRule"/>
</dbReference>
<dbReference type="InterPro" id="IPR006295">
    <property type="entry name" value="DNA_primase_DnaG"/>
</dbReference>
<dbReference type="Gene3D" id="3.40.1360.10">
    <property type="match status" value="1"/>
</dbReference>
<keyword evidence="6 12" id="KW-0479">Metal-binding</keyword>
<proteinExistence type="inferred from homology"/>
<dbReference type="AlphaFoldDB" id="A0A8E6ETZ8"/>
<evidence type="ECO:0000313" key="17">
    <source>
        <dbReference type="EMBL" id="QVL33064.1"/>
    </source>
</evidence>
<dbReference type="GO" id="GO:0003677">
    <property type="term" value="F:DNA binding"/>
    <property type="evidence" value="ECO:0007669"/>
    <property type="project" value="UniProtKB-KW"/>
</dbReference>
<dbReference type="SMART" id="SM00400">
    <property type="entry name" value="ZnF_CHCC"/>
    <property type="match status" value="1"/>
</dbReference>
<keyword evidence="3 12" id="KW-0808">Transferase</keyword>
<keyword evidence="10 12" id="KW-0238">DNA-binding</keyword>
<evidence type="ECO:0000256" key="6">
    <source>
        <dbReference type="ARBA" id="ARBA00022723"/>
    </source>
</evidence>
<dbReference type="Pfam" id="PF13155">
    <property type="entry name" value="Toprim_2"/>
    <property type="match status" value="1"/>
</dbReference>
<dbReference type="Pfam" id="PF01807">
    <property type="entry name" value="Zn_ribbon_DnaG"/>
    <property type="match status" value="1"/>
</dbReference>
<comment type="cofactor">
    <cofactor evidence="12 13 14">
        <name>Zn(2+)</name>
        <dbReference type="ChEBI" id="CHEBI:29105"/>
    </cofactor>
    <text evidence="12 13 14">Binds 1 zinc ion per monomer.</text>
</comment>
<dbReference type="SUPFAM" id="SSF57783">
    <property type="entry name" value="Zinc beta-ribbon"/>
    <property type="match status" value="1"/>
</dbReference>
<dbReference type="Proteomes" id="UP000676194">
    <property type="component" value="Chromosome"/>
</dbReference>
<dbReference type="InterPro" id="IPR036977">
    <property type="entry name" value="DNA_primase_Znf_CHC2"/>
</dbReference>
<dbReference type="InterPro" id="IPR034151">
    <property type="entry name" value="TOPRIM_DnaG_bac"/>
</dbReference>
<dbReference type="EC" id="2.7.7.101" evidence="12"/>
<evidence type="ECO:0000256" key="7">
    <source>
        <dbReference type="ARBA" id="ARBA00022771"/>
    </source>
</evidence>
<evidence type="ECO:0000256" key="8">
    <source>
        <dbReference type="ARBA" id="ARBA00022833"/>
    </source>
</evidence>
<dbReference type="GO" id="GO:0000428">
    <property type="term" value="C:DNA-directed RNA polymerase complex"/>
    <property type="evidence" value="ECO:0007669"/>
    <property type="project" value="UniProtKB-KW"/>
</dbReference>
<dbReference type="Gene3D" id="3.90.980.10">
    <property type="entry name" value="DNA primase, catalytic core, N-terminal domain"/>
    <property type="match status" value="1"/>
</dbReference>
<dbReference type="Gene3D" id="3.90.580.10">
    <property type="entry name" value="Zinc finger, CHC2-type domain"/>
    <property type="match status" value="1"/>
</dbReference>
<dbReference type="PIRSF" id="PIRSF002811">
    <property type="entry name" value="DnaG"/>
    <property type="match status" value="1"/>
</dbReference>
<dbReference type="GO" id="GO:1990077">
    <property type="term" value="C:primosome complex"/>
    <property type="evidence" value="ECO:0007669"/>
    <property type="project" value="UniProtKB-KW"/>
</dbReference>
<comment type="function">
    <text evidence="12 13">RNA polymerase that catalyzes the synthesis of short RNA molecules used as primers for DNA polymerase during DNA replication.</text>
</comment>
<gene>
    <name evidence="12 17" type="primary">dnaG</name>
    <name evidence="17" type="ORF">KIH39_03870</name>
</gene>
<evidence type="ECO:0000256" key="1">
    <source>
        <dbReference type="ARBA" id="ARBA00022478"/>
    </source>
</evidence>
<comment type="subunit">
    <text evidence="12">Monomer. Interacts with DnaB.</text>
</comment>
<name>A0A8E6ETZ8_9BACT</name>
<dbReference type="InterPro" id="IPR050219">
    <property type="entry name" value="DnaG_primase"/>
</dbReference>
<evidence type="ECO:0000259" key="16">
    <source>
        <dbReference type="PROSITE" id="PS50880"/>
    </source>
</evidence>
<dbReference type="GO" id="GO:0008270">
    <property type="term" value="F:zinc ion binding"/>
    <property type="evidence" value="ECO:0007669"/>
    <property type="project" value="UniProtKB-UniRule"/>
</dbReference>
<keyword evidence="18" id="KW-1185">Reference proteome</keyword>
<evidence type="ECO:0000256" key="9">
    <source>
        <dbReference type="ARBA" id="ARBA00022842"/>
    </source>
</evidence>
<evidence type="ECO:0000256" key="3">
    <source>
        <dbReference type="ARBA" id="ARBA00022679"/>
    </source>
</evidence>
<evidence type="ECO:0000256" key="5">
    <source>
        <dbReference type="ARBA" id="ARBA00022705"/>
    </source>
</evidence>
<evidence type="ECO:0000256" key="11">
    <source>
        <dbReference type="ARBA" id="ARBA00023163"/>
    </source>
</evidence>
<comment type="domain">
    <text evidence="12">Contains an N-terminal zinc-binding domain, a central core domain that contains the primase activity, and a C-terminal DnaB-binding domain.</text>
</comment>
<organism evidence="17 18">
    <name type="scientific">Telmatocola sphagniphila</name>
    <dbReference type="NCBI Taxonomy" id="1123043"/>
    <lineage>
        <taxon>Bacteria</taxon>
        <taxon>Pseudomonadati</taxon>
        <taxon>Planctomycetota</taxon>
        <taxon>Planctomycetia</taxon>
        <taxon>Gemmatales</taxon>
        <taxon>Gemmataceae</taxon>
    </lineage>
</organism>
<keyword evidence="7 12" id="KW-0863">Zinc-finger</keyword>
<dbReference type="RefSeq" id="WP_213497954.1">
    <property type="nucleotide sequence ID" value="NZ_CP074694.1"/>
</dbReference>
<feature type="zinc finger region" description="CHC2-type" evidence="12 14">
    <location>
        <begin position="39"/>
        <end position="63"/>
    </location>
</feature>
<comment type="catalytic activity">
    <reaction evidence="12">
        <text>ssDNA + n NTP = ssDNA/pppN(pN)n-1 hybrid + (n-1) diphosphate.</text>
        <dbReference type="EC" id="2.7.7.101"/>
    </reaction>
</comment>
<dbReference type="InterPro" id="IPR006171">
    <property type="entry name" value="TOPRIM_dom"/>
</dbReference>
<comment type="similarity">
    <text evidence="12 13">Belongs to the DnaG primase family.</text>
</comment>
<dbReference type="KEGG" id="tsph:KIH39_03870"/>
<dbReference type="InterPro" id="IPR002694">
    <property type="entry name" value="Znf_CHC2"/>
</dbReference>
<evidence type="ECO:0000256" key="12">
    <source>
        <dbReference type="HAMAP-Rule" id="MF_00974"/>
    </source>
</evidence>
<keyword evidence="11 12" id="KW-0804">Transcription</keyword>
<feature type="region of interest" description="Disordered" evidence="15">
    <location>
        <begin position="442"/>
        <end position="462"/>
    </location>
</feature>
<dbReference type="PANTHER" id="PTHR30313">
    <property type="entry name" value="DNA PRIMASE"/>
    <property type="match status" value="1"/>
</dbReference>
<evidence type="ECO:0000256" key="15">
    <source>
        <dbReference type="SAM" id="MobiDB-lite"/>
    </source>
</evidence>
<dbReference type="GO" id="GO:0003899">
    <property type="term" value="F:DNA-directed RNA polymerase activity"/>
    <property type="evidence" value="ECO:0007669"/>
    <property type="project" value="UniProtKB-UniRule"/>
</dbReference>
<dbReference type="InterPro" id="IPR013264">
    <property type="entry name" value="DNAG_N"/>
</dbReference>
<keyword evidence="2 12" id="KW-0639">Primosome</keyword>
<keyword evidence="1 12" id="KW-0240">DNA-directed RNA polymerase</keyword>
<dbReference type="GO" id="GO:0005737">
    <property type="term" value="C:cytoplasm"/>
    <property type="evidence" value="ECO:0007669"/>
    <property type="project" value="TreeGrafter"/>
</dbReference>